<gene>
    <name evidence="1" type="ORF">WKV53_01375</name>
</gene>
<accession>A0ABU9AN45</accession>
<organism evidence="1 2">
    <name type="scientific">Luteolibacter soli</name>
    <dbReference type="NCBI Taxonomy" id="3135280"/>
    <lineage>
        <taxon>Bacteria</taxon>
        <taxon>Pseudomonadati</taxon>
        <taxon>Verrucomicrobiota</taxon>
        <taxon>Verrucomicrobiia</taxon>
        <taxon>Verrucomicrobiales</taxon>
        <taxon>Verrucomicrobiaceae</taxon>
        <taxon>Luteolibacter</taxon>
    </lineage>
</organism>
<dbReference type="RefSeq" id="WP_341402544.1">
    <property type="nucleotide sequence ID" value="NZ_JBBUKT010000001.1"/>
</dbReference>
<evidence type="ECO:0000313" key="1">
    <source>
        <dbReference type="EMBL" id="MEK7949123.1"/>
    </source>
</evidence>
<sequence length="121" mass="13990">MNEEADERDHGTQPLDGMMTAWGLGNHDLVDASPEQLTHKQVQRARGGRQLTLKMMQKVTRALNIAIWYRLKKDEREAYFEYLHKHPFSYAKNHDPAFQDPNAPLMEAVQKRGGKIMSREA</sequence>
<protein>
    <submittedName>
        <fullName evidence="1">Uncharacterized protein</fullName>
    </submittedName>
</protein>
<evidence type="ECO:0000313" key="2">
    <source>
        <dbReference type="Proteomes" id="UP001371305"/>
    </source>
</evidence>
<keyword evidence="2" id="KW-1185">Reference proteome</keyword>
<proteinExistence type="predicted"/>
<comment type="caution">
    <text evidence="1">The sequence shown here is derived from an EMBL/GenBank/DDBJ whole genome shotgun (WGS) entry which is preliminary data.</text>
</comment>
<dbReference type="EMBL" id="JBBUKT010000001">
    <property type="protein sequence ID" value="MEK7949123.1"/>
    <property type="molecule type" value="Genomic_DNA"/>
</dbReference>
<dbReference type="Proteomes" id="UP001371305">
    <property type="component" value="Unassembled WGS sequence"/>
</dbReference>
<name>A0ABU9AN45_9BACT</name>
<reference evidence="1 2" key="1">
    <citation type="submission" date="2024-04" db="EMBL/GenBank/DDBJ databases">
        <title>Luteolibacter sp. isolated from soil.</title>
        <authorList>
            <person name="An J."/>
        </authorList>
    </citation>
    <scope>NUCLEOTIDE SEQUENCE [LARGE SCALE GENOMIC DNA]</scope>
    <source>
        <strain evidence="1 2">Y139</strain>
    </source>
</reference>